<name>A0A3M0KNV2_HIRRU</name>
<reference evidence="2 3" key="1">
    <citation type="submission" date="2018-07" db="EMBL/GenBank/DDBJ databases">
        <title>A high quality draft genome assembly of the barn swallow (H. rustica rustica).</title>
        <authorList>
            <person name="Formenti G."/>
            <person name="Chiara M."/>
            <person name="Poveda L."/>
            <person name="Francoijs K.-J."/>
            <person name="Bonisoli-Alquati A."/>
            <person name="Canova L."/>
            <person name="Gianfranceschi L."/>
            <person name="Horner D.S."/>
            <person name="Saino N."/>
        </authorList>
    </citation>
    <scope>NUCLEOTIDE SEQUENCE [LARGE SCALE GENOMIC DNA]</scope>
    <source>
        <strain evidence="2">Chelidonia</strain>
        <tissue evidence="2">Blood</tissue>
    </source>
</reference>
<feature type="region of interest" description="Disordered" evidence="1">
    <location>
        <begin position="106"/>
        <end position="128"/>
    </location>
</feature>
<evidence type="ECO:0000313" key="3">
    <source>
        <dbReference type="Proteomes" id="UP000269221"/>
    </source>
</evidence>
<keyword evidence="3" id="KW-1185">Reference proteome</keyword>
<comment type="caution">
    <text evidence="2">The sequence shown here is derived from an EMBL/GenBank/DDBJ whole genome shotgun (WGS) entry which is preliminary data.</text>
</comment>
<accession>A0A3M0KNV2</accession>
<feature type="compositionally biased region" description="Gly residues" evidence="1">
    <location>
        <begin position="118"/>
        <end position="128"/>
    </location>
</feature>
<feature type="region of interest" description="Disordered" evidence="1">
    <location>
        <begin position="35"/>
        <end position="58"/>
    </location>
</feature>
<gene>
    <name evidence="2" type="ORF">DUI87_06899</name>
</gene>
<evidence type="ECO:0000256" key="1">
    <source>
        <dbReference type="SAM" id="MobiDB-lite"/>
    </source>
</evidence>
<dbReference type="AlphaFoldDB" id="A0A3M0KNV2"/>
<proteinExistence type="predicted"/>
<evidence type="ECO:0000313" key="2">
    <source>
        <dbReference type="EMBL" id="RMC14726.1"/>
    </source>
</evidence>
<dbReference type="EMBL" id="QRBI01000104">
    <property type="protein sequence ID" value="RMC14726.1"/>
    <property type="molecule type" value="Genomic_DNA"/>
</dbReference>
<protein>
    <submittedName>
        <fullName evidence="2">Uncharacterized protein</fullName>
    </submittedName>
</protein>
<dbReference type="Proteomes" id="UP000269221">
    <property type="component" value="Unassembled WGS sequence"/>
</dbReference>
<sequence length="128" mass="13681">MDLSLEVKDYVTDKPLSREQENGKARKGEYGKAERIWGGDDGCPPPTDVTTKGYGTVGGSPEEATKLIMGLEPLPCGDRLGQLGLLSLEKIVWKLPSIFKFLKGPPGEPKRDFSSGTGVIGQGVMGSD</sequence>
<organism evidence="2 3">
    <name type="scientific">Hirundo rustica rustica</name>
    <dbReference type="NCBI Taxonomy" id="333673"/>
    <lineage>
        <taxon>Eukaryota</taxon>
        <taxon>Metazoa</taxon>
        <taxon>Chordata</taxon>
        <taxon>Craniata</taxon>
        <taxon>Vertebrata</taxon>
        <taxon>Euteleostomi</taxon>
        <taxon>Archelosauria</taxon>
        <taxon>Archosauria</taxon>
        <taxon>Dinosauria</taxon>
        <taxon>Saurischia</taxon>
        <taxon>Theropoda</taxon>
        <taxon>Coelurosauria</taxon>
        <taxon>Aves</taxon>
        <taxon>Neognathae</taxon>
        <taxon>Neoaves</taxon>
        <taxon>Telluraves</taxon>
        <taxon>Australaves</taxon>
        <taxon>Passeriformes</taxon>
        <taxon>Sylvioidea</taxon>
        <taxon>Hirundinidae</taxon>
        <taxon>Hirundo</taxon>
    </lineage>
</organism>